<feature type="non-terminal residue" evidence="2">
    <location>
        <position position="158"/>
    </location>
</feature>
<accession>A0ABN9LTE6</accession>
<gene>
    <name evidence="2" type="ORF">RIMI_LOCUS12958320</name>
</gene>
<organism evidence="2 3">
    <name type="scientific">Ranitomeya imitator</name>
    <name type="common">mimic poison frog</name>
    <dbReference type="NCBI Taxonomy" id="111125"/>
    <lineage>
        <taxon>Eukaryota</taxon>
        <taxon>Metazoa</taxon>
        <taxon>Chordata</taxon>
        <taxon>Craniata</taxon>
        <taxon>Vertebrata</taxon>
        <taxon>Euteleostomi</taxon>
        <taxon>Amphibia</taxon>
        <taxon>Batrachia</taxon>
        <taxon>Anura</taxon>
        <taxon>Neobatrachia</taxon>
        <taxon>Hyloidea</taxon>
        <taxon>Dendrobatidae</taxon>
        <taxon>Dendrobatinae</taxon>
        <taxon>Ranitomeya</taxon>
    </lineage>
</organism>
<feature type="region of interest" description="Disordered" evidence="1">
    <location>
        <begin position="135"/>
        <end position="158"/>
    </location>
</feature>
<name>A0ABN9LTE6_9NEOB</name>
<proteinExistence type="predicted"/>
<keyword evidence="3" id="KW-1185">Reference proteome</keyword>
<dbReference type="Proteomes" id="UP001176940">
    <property type="component" value="Unassembled WGS sequence"/>
</dbReference>
<reference evidence="2" key="1">
    <citation type="submission" date="2023-07" db="EMBL/GenBank/DDBJ databases">
        <authorList>
            <person name="Stuckert A."/>
        </authorList>
    </citation>
    <scope>NUCLEOTIDE SEQUENCE</scope>
</reference>
<protein>
    <submittedName>
        <fullName evidence="2">Uncharacterized protein</fullName>
    </submittedName>
</protein>
<comment type="caution">
    <text evidence="2">The sequence shown here is derived from an EMBL/GenBank/DDBJ whole genome shotgun (WGS) entry which is preliminary data.</text>
</comment>
<sequence length="158" mass="16157">MGTEAVGSRARIGTASLDAGGDMTAVVSGSVLLLLRGLLPPLCRRRPVPSPPPLLCPFPPLPRCLLSSVSAAIDTLSPCHLPVCCHHPLPSTSCSSPLLSPSPPLSCLFLAAAVGFGLLSPPDLHSRGAPWLSPPSAGRFAEAQQEARSPPGTLCTGQ</sequence>
<dbReference type="EMBL" id="CAUEEQ010031436">
    <property type="protein sequence ID" value="CAJ0950267.1"/>
    <property type="molecule type" value="Genomic_DNA"/>
</dbReference>
<evidence type="ECO:0000256" key="1">
    <source>
        <dbReference type="SAM" id="MobiDB-lite"/>
    </source>
</evidence>
<evidence type="ECO:0000313" key="2">
    <source>
        <dbReference type="EMBL" id="CAJ0950267.1"/>
    </source>
</evidence>
<evidence type="ECO:0000313" key="3">
    <source>
        <dbReference type="Proteomes" id="UP001176940"/>
    </source>
</evidence>